<name>D6ZD94_SEGRD</name>
<keyword evidence="1" id="KW-0732">Signal</keyword>
<accession>D6ZD94</accession>
<dbReference type="HOGENOM" id="CLU_1694292_0_0_11"/>
<proteinExistence type="predicted"/>
<protein>
    <recommendedName>
        <fullName evidence="4">Secreted protein</fullName>
    </recommendedName>
</protein>
<dbReference type="AlphaFoldDB" id="D6ZD94"/>
<reference evidence="2 3" key="1">
    <citation type="journal article" date="2010" name="Stand. Genomic Sci.">
        <title>Complete genome sequence of Segniliparus rotundus type strain (CDC 1076).</title>
        <authorList>
            <person name="Sikorski J."/>
            <person name="Lapidus A."/>
            <person name="Copeland A."/>
            <person name="Misra M."/>
            <person name="Glavina Del Rio T."/>
            <person name="Nolan M."/>
            <person name="Lucas S."/>
            <person name="Chen F."/>
            <person name="Tice H."/>
            <person name="Cheng J.F."/>
            <person name="Jando M."/>
            <person name="Schneider S."/>
            <person name="Bruce D."/>
            <person name="Goodwin L."/>
            <person name="Pitluck S."/>
            <person name="Liolios K."/>
            <person name="Mikhailova N."/>
            <person name="Pati A."/>
            <person name="Ivanova N."/>
            <person name="Mavromatis K."/>
            <person name="Chen A."/>
            <person name="Palaniappan K."/>
            <person name="Chertkov O."/>
            <person name="Land M."/>
            <person name="Hauser L."/>
            <person name="Chang Y.J."/>
            <person name="Jeffries C.D."/>
            <person name="Brettin T."/>
            <person name="Detter J.C."/>
            <person name="Han C."/>
            <person name="Rohde M."/>
            <person name="Goker M."/>
            <person name="Bristow J."/>
            <person name="Eisen J.A."/>
            <person name="Markowitz V."/>
            <person name="Hugenholtz P."/>
            <person name="Kyrpides N.C."/>
            <person name="Klenk H.P."/>
        </authorList>
    </citation>
    <scope>NUCLEOTIDE SEQUENCE [LARGE SCALE GENOMIC DNA]</scope>
    <source>
        <strain evidence="3">ATCC BAA-972 / CDC 1076 / CIP 108378 / DSM 44985 / JCM 13578</strain>
    </source>
</reference>
<organism evidence="2 3">
    <name type="scientific">Segniliparus rotundus (strain ATCC BAA-972 / CDC 1076 / CIP 108378 / DSM 44985 / JCM 13578)</name>
    <dbReference type="NCBI Taxonomy" id="640132"/>
    <lineage>
        <taxon>Bacteria</taxon>
        <taxon>Bacillati</taxon>
        <taxon>Actinomycetota</taxon>
        <taxon>Actinomycetes</taxon>
        <taxon>Mycobacteriales</taxon>
        <taxon>Segniliparaceae</taxon>
        <taxon>Segniliparus</taxon>
    </lineage>
</organism>
<evidence type="ECO:0000313" key="2">
    <source>
        <dbReference type="EMBL" id="ADG97158.1"/>
    </source>
</evidence>
<dbReference type="KEGG" id="srt:Srot_0676"/>
<feature type="chain" id="PRO_5003091852" description="Secreted protein" evidence="1">
    <location>
        <begin position="26"/>
        <end position="155"/>
    </location>
</feature>
<keyword evidence="3" id="KW-1185">Reference proteome</keyword>
<sequence length="155" mass="16988">MPHILTKAALIASLAMGGALVPAGADPVAPTGPCPIMLKAVDDSAAALKPFRQRIDVDGWSYDDPGMEYLADGVWTKIRKARDTVAYLPDNGFPQWWTNLAHRYVSRSSALAETIRIRAMPDLDREDIYFYLAKYDDVATDVVGVCTSPDPEANF</sequence>
<dbReference type="RefSeq" id="WP_013137614.1">
    <property type="nucleotide sequence ID" value="NC_014168.1"/>
</dbReference>
<dbReference type="Proteomes" id="UP000002247">
    <property type="component" value="Chromosome"/>
</dbReference>
<evidence type="ECO:0000256" key="1">
    <source>
        <dbReference type="SAM" id="SignalP"/>
    </source>
</evidence>
<feature type="signal peptide" evidence="1">
    <location>
        <begin position="1"/>
        <end position="25"/>
    </location>
</feature>
<dbReference type="STRING" id="640132.Srot_0676"/>
<dbReference type="EMBL" id="CP001958">
    <property type="protein sequence ID" value="ADG97158.1"/>
    <property type="molecule type" value="Genomic_DNA"/>
</dbReference>
<evidence type="ECO:0000313" key="3">
    <source>
        <dbReference type="Proteomes" id="UP000002247"/>
    </source>
</evidence>
<gene>
    <name evidence="2" type="ordered locus">Srot_0676</name>
</gene>
<evidence type="ECO:0008006" key="4">
    <source>
        <dbReference type="Google" id="ProtNLM"/>
    </source>
</evidence>